<evidence type="ECO:0000256" key="1">
    <source>
        <dbReference type="SAM" id="MobiDB-lite"/>
    </source>
</evidence>
<dbReference type="GeneID" id="68119784"/>
<reference evidence="2 3" key="1">
    <citation type="journal article" date="2019" name="Sci. Rep.">
        <title>Nanopore sequencing improves the draft genome of the human pathogenic amoeba Naegleria fowleri.</title>
        <authorList>
            <person name="Liechti N."/>
            <person name="Schurch N."/>
            <person name="Bruggmann R."/>
            <person name="Wittwer M."/>
        </authorList>
    </citation>
    <scope>NUCLEOTIDE SEQUENCE [LARGE SCALE GENOMIC DNA]</scope>
    <source>
        <strain evidence="2 3">ATCC 30894</strain>
    </source>
</reference>
<name>A0A6A5C7R3_NAEFO</name>
<feature type="compositionally biased region" description="Basic residues" evidence="1">
    <location>
        <begin position="292"/>
        <end position="304"/>
    </location>
</feature>
<comment type="caution">
    <text evidence="2">The sequence shown here is derived from an EMBL/GenBank/DDBJ whole genome shotgun (WGS) entry which is preliminary data.</text>
</comment>
<feature type="region of interest" description="Disordered" evidence="1">
    <location>
        <begin position="278"/>
        <end position="308"/>
    </location>
</feature>
<feature type="compositionally biased region" description="Basic and acidic residues" evidence="1">
    <location>
        <begin position="278"/>
        <end position="287"/>
    </location>
</feature>
<dbReference type="VEuPathDB" id="AmoebaDB:FDP41_012569"/>
<accession>A0A6A5C7R3</accession>
<evidence type="ECO:0000313" key="2">
    <source>
        <dbReference type="EMBL" id="KAF0981309.1"/>
    </source>
</evidence>
<evidence type="ECO:0000313" key="3">
    <source>
        <dbReference type="Proteomes" id="UP000444721"/>
    </source>
</evidence>
<keyword evidence="3" id="KW-1185">Reference proteome</keyword>
<gene>
    <name evidence="2" type="ORF">FDP41_012569</name>
</gene>
<protein>
    <submittedName>
        <fullName evidence="2">Uncharacterized protein</fullName>
    </submittedName>
</protein>
<dbReference type="RefSeq" id="XP_044566022.1">
    <property type="nucleotide sequence ID" value="XM_044703102.1"/>
</dbReference>
<dbReference type="AlphaFoldDB" id="A0A6A5C7R3"/>
<proteinExistence type="predicted"/>
<dbReference type="VEuPathDB" id="AmoebaDB:NF0068870"/>
<dbReference type="EMBL" id="VFQX01000015">
    <property type="protein sequence ID" value="KAF0981309.1"/>
    <property type="molecule type" value="Genomic_DNA"/>
</dbReference>
<dbReference type="Proteomes" id="UP000444721">
    <property type="component" value="Unassembled WGS sequence"/>
</dbReference>
<sequence length="315" mass="38063">MLKTTIEHFKQKGKFFCYTTYWQILKTFVYHCTKFFWNSKKIMTQYERKRWPSNDGHEDGNRIQQNFDGVSLMHDLALYEKQRHGILIKLKKVFDSHLLIGEEFKIKSSRIKTCLCGEIKDVFVTSFRMIDDLERDSPRLEFDMSCIVFLGYGFPIHIKLEYKNYLEQRENITERIYLNNKELFCNELNKVEQFKTSTMSFLTRHLLHNKPDDLKVHDRLDKQLVFNTILYNLFSGFLPEDVMIKFKELSMISSQPEFCVYWNFELQNVEEYKQKHYNDNPEYETHPNNKTHAQHPRQPLKRPRNNNIPYTCTFL</sequence>
<dbReference type="VEuPathDB" id="AmoebaDB:NfTy_024020"/>
<organism evidence="2 3">
    <name type="scientific">Naegleria fowleri</name>
    <name type="common">Brain eating amoeba</name>
    <dbReference type="NCBI Taxonomy" id="5763"/>
    <lineage>
        <taxon>Eukaryota</taxon>
        <taxon>Discoba</taxon>
        <taxon>Heterolobosea</taxon>
        <taxon>Tetramitia</taxon>
        <taxon>Eutetramitia</taxon>
        <taxon>Vahlkampfiidae</taxon>
        <taxon>Naegleria</taxon>
    </lineage>
</organism>